<feature type="region of interest" description="Disordered" evidence="4">
    <location>
        <begin position="53"/>
        <end position="155"/>
    </location>
</feature>
<dbReference type="Pfam" id="PF00400">
    <property type="entry name" value="WD40"/>
    <property type="match status" value="2"/>
</dbReference>
<sequence length="571" mass="63671">MTTSTTECKDFTASEGQYSLKDEIFIETPMSNSINGTLVSTVSVKYKEYSTYQNSSNVDGSSGSGGGGGSGGDRGLSEQQLDNRPTSATESTLVVESEDPLESERLQQQYNSEPLSPTSEIPSLTIKPPGSNSSSNNNSANASNTNGTVATSIEGKKEDDMFSGLYSVMKRKKPKGNITNSSLVSKIVQSDNLTKILANRQSEDTYLFFNAGRTLFWVELTNPRDPLSKFHFTKHPICHDVNQLTRSCDHLDVVIGFSSGDIMWVDPFCNKYNRLNKQGLINSSAVTMMKWMPGSDHLFMVSHQDGSIITYDKDKDDQSFTPITTTGSEDEGFRVTKPSKNAKHNPVSYWQVSKKAITAFAFSPDCQHVAIVSMEGCLRIIDFVKETLFDTYNSYFGGFSCVCWSPDGRYILTGGQDDLVTIWAFREQRIVARCQGHQSWVTAVSFDPWRCDERNYRFGSVGEDTKLLLWDFSVNALHKPKSPGSHRRASLASQSHTTNLALRRNENLKNTLHPCLPRSEVAILQPVMSKSVDNESLCSITFREDLIITTCRKGHIKLWLRPQLDEKSEQI</sequence>
<organism evidence="5 6">
    <name type="scientific">Diversispora epigaea</name>
    <dbReference type="NCBI Taxonomy" id="1348612"/>
    <lineage>
        <taxon>Eukaryota</taxon>
        <taxon>Fungi</taxon>
        <taxon>Fungi incertae sedis</taxon>
        <taxon>Mucoromycota</taxon>
        <taxon>Glomeromycotina</taxon>
        <taxon>Glomeromycetes</taxon>
        <taxon>Diversisporales</taxon>
        <taxon>Diversisporaceae</taxon>
        <taxon>Diversispora</taxon>
    </lineage>
</organism>
<protein>
    <submittedName>
        <fullName evidence="5">Uncharacterized protein</fullName>
    </submittedName>
</protein>
<dbReference type="STRING" id="1348612.A0A397J740"/>
<evidence type="ECO:0000256" key="4">
    <source>
        <dbReference type="SAM" id="MobiDB-lite"/>
    </source>
</evidence>
<dbReference type="SMART" id="SM00320">
    <property type="entry name" value="WD40"/>
    <property type="match status" value="5"/>
</dbReference>
<name>A0A397J740_9GLOM</name>
<proteinExistence type="predicted"/>
<dbReference type="PANTHER" id="PTHR14107">
    <property type="entry name" value="WD REPEAT PROTEIN"/>
    <property type="match status" value="1"/>
</dbReference>
<feature type="compositionally biased region" description="Gly residues" evidence="4">
    <location>
        <begin position="62"/>
        <end position="74"/>
    </location>
</feature>
<feature type="compositionally biased region" description="Polar residues" evidence="4">
    <location>
        <begin position="106"/>
        <end position="122"/>
    </location>
</feature>
<keyword evidence="6" id="KW-1185">Reference proteome</keyword>
<keyword evidence="1 3" id="KW-0853">WD repeat</keyword>
<feature type="compositionally biased region" description="Polar residues" evidence="4">
    <location>
        <begin position="77"/>
        <end position="94"/>
    </location>
</feature>
<accession>A0A397J740</accession>
<dbReference type="InterPro" id="IPR036322">
    <property type="entry name" value="WD40_repeat_dom_sf"/>
</dbReference>
<dbReference type="PROSITE" id="PS50294">
    <property type="entry name" value="WD_REPEATS_REGION"/>
    <property type="match status" value="1"/>
</dbReference>
<keyword evidence="2" id="KW-0677">Repeat</keyword>
<evidence type="ECO:0000313" key="6">
    <source>
        <dbReference type="Proteomes" id="UP000266861"/>
    </source>
</evidence>
<dbReference type="InterPro" id="IPR051362">
    <property type="entry name" value="WD_repeat_creC_regulators"/>
</dbReference>
<gene>
    <name evidence="5" type="ORF">Glove_103g53</name>
</gene>
<dbReference type="Gene3D" id="2.130.10.10">
    <property type="entry name" value="YVTN repeat-like/Quinoprotein amine dehydrogenase"/>
    <property type="match status" value="1"/>
</dbReference>
<dbReference type="InterPro" id="IPR001680">
    <property type="entry name" value="WD40_rpt"/>
</dbReference>
<evidence type="ECO:0000256" key="1">
    <source>
        <dbReference type="ARBA" id="ARBA00022574"/>
    </source>
</evidence>
<dbReference type="EMBL" id="PQFF01000096">
    <property type="protein sequence ID" value="RHZ82852.1"/>
    <property type="molecule type" value="Genomic_DNA"/>
</dbReference>
<reference evidence="5 6" key="1">
    <citation type="submission" date="2018-08" db="EMBL/GenBank/DDBJ databases">
        <title>Genome and evolution of the arbuscular mycorrhizal fungus Diversispora epigaea (formerly Glomus versiforme) and its bacterial endosymbionts.</title>
        <authorList>
            <person name="Sun X."/>
            <person name="Fei Z."/>
            <person name="Harrison M."/>
        </authorList>
    </citation>
    <scope>NUCLEOTIDE SEQUENCE [LARGE SCALE GENOMIC DNA]</scope>
    <source>
        <strain evidence="5 6">IT104</strain>
    </source>
</reference>
<feature type="repeat" description="WD" evidence="3">
    <location>
        <begin position="392"/>
        <end position="433"/>
    </location>
</feature>
<dbReference type="OrthoDB" id="3367at2759"/>
<dbReference type="PANTHER" id="PTHR14107:SF16">
    <property type="entry name" value="AT02583P"/>
    <property type="match status" value="1"/>
</dbReference>
<dbReference type="GO" id="GO:0032153">
    <property type="term" value="C:cell division site"/>
    <property type="evidence" value="ECO:0007669"/>
    <property type="project" value="TreeGrafter"/>
</dbReference>
<evidence type="ECO:0000313" key="5">
    <source>
        <dbReference type="EMBL" id="RHZ82852.1"/>
    </source>
</evidence>
<dbReference type="SUPFAM" id="SSF50978">
    <property type="entry name" value="WD40 repeat-like"/>
    <property type="match status" value="1"/>
</dbReference>
<dbReference type="GO" id="GO:0005634">
    <property type="term" value="C:nucleus"/>
    <property type="evidence" value="ECO:0007669"/>
    <property type="project" value="TreeGrafter"/>
</dbReference>
<evidence type="ECO:0000256" key="3">
    <source>
        <dbReference type="PROSITE-ProRule" id="PRU00221"/>
    </source>
</evidence>
<feature type="compositionally biased region" description="Low complexity" evidence="4">
    <location>
        <begin position="131"/>
        <end position="152"/>
    </location>
</feature>
<dbReference type="InterPro" id="IPR015943">
    <property type="entry name" value="WD40/YVTN_repeat-like_dom_sf"/>
</dbReference>
<dbReference type="GO" id="GO:0051286">
    <property type="term" value="C:cell tip"/>
    <property type="evidence" value="ECO:0007669"/>
    <property type="project" value="TreeGrafter"/>
</dbReference>
<dbReference type="GO" id="GO:0045013">
    <property type="term" value="P:carbon catabolite repression of transcription"/>
    <property type="evidence" value="ECO:0007669"/>
    <property type="project" value="TreeGrafter"/>
</dbReference>
<dbReference type="AlphaFoldDB" id="A0A397J740"/>
<comment type="caution">
    <text evidence="5">The sequence shown here is derived from an EMBL/GenBank/DDBJ whole genome shotgun (WGS) entry which is preliminary data.</text>
</comment>
<evidence type="ECO:0000256" key="2">
    <source>
        <dbReference type="ARBA" id="ARBA00022737"/>
    </source>
</evidence>
<dbReference type="PROSITE" id="PS50082">
    <property type="entry name" value="WD_REPEATS_2"/>
    <property type="match status" value="1"/>
</dbReference>
<dbReference type="Proteomes" id="UP000266861">
    <property type="component" value="Unassembled WGS sequence"/>
</dbReference>